<comment type="caution">
    <text evidence="1">The sequence shown here is derived from an EMBL/GenBank/DDBJ whole genome shotgun (WGS) entry which is preliminary data.</text>
</comment>
<gene>
    <name evidence="1" type="ORF">S06H3_59923</name>
</gene>
<feature type="non-terminal residue" evidence="1">
    <location>
        <position position="52"/>
    </location>
</feature>
<sequence>MSGSNSGMDAYSGVCHSLSLSIVIPGVMRGTIPYCCMVGKDKGSMMSGSNSS</sequence>
<protein>
    <submittedName>
        <fullName evidence="1">Uncharacterized protein</fullName>
    </submittedName>
</protein>
<proteinExistence type="predicted"/>
<reference evidence="1" key="1">
    <citation type="journal article" date="2014" name="Front. Microbiol.">
        <title>High frequency of phylogenetically diverse reductive dehalogenase-homologous genes in deep subseafloor sedimentary metagenomes.</title>
        <authorList>
            <person name="Kawai M."/>
            <person name="Futagami T."/>
            <person name="Toyoda A."/>
            <person name="Takaki Y."/>
            <person name="Nishi S."/>
            <person name="Hori S."/>
            <person name="Arai W."/>
            <person name="Tsubouchi T."/>
            <person name="Morono Y."/>
            <person name="Uchiyama I."/>
            <person name="Ito T."/>
            <person name="Fujiyama A."/>
            <person name="Inagaki F."/>
            <person name="Takami H."/>
        </authorList>
    </citation>
    <scope>NUCLEOTIDE SEQUENCE</scope>
    <source>
        <strain evidence="1">Expedition CK06-06</strain>
    </source>
</reference>
<dbReference type="EMBL" id="BARV01039014">
    <property type="protein sequence ID" value="GAI53162.1"/>
    <property type="molecule type" value="Genomic_DNA"/>
</dbReference>
<dbReference type="AlphaFoldDB" id="X1PA30"/>
<name>X1PA30_9ZZZZ</name>
<accession>X1PA30</accession>
<evidence type="ECO:0000313" key="1">
    <source>
        <dbReference type="EMBL" id="GAI53162.1"/>
    </source>
</evidence>
<organism evidence="1">
    <name type="scientific">marine sediment metagenome</name>
    <dbReference type="NCBI Taxonomy" id="412755"/>
    <lineage>
        <taxon>unclassified sequences</taxon>
        <taxon>metagenomes</taxon>
        <taxon>ecological metagenomes</taxon>
    </lineage>
</organism>